<organism evidence="2">
    <name type="scientific">marine sediment metagenome</name>
    <dbReference type="NCBI Taxonomy" id="412755"/>
    <lineage>
        <taxon>unclassified sequences</taxon>
        <taxon>metagenomes</taxon>
        <taxon>ecological metagenomes</taxon>
    </lineage>
</organism>
<feature type="region of interest" description="Disordered" evidence="1">
    <location>
        <begin position="1"/>
        <end position="43"/>
    </location>
</feature>
<dbReference type="AlphaFoldDB" id="X0YQ39"/>
<sequence>SQLRRLPGGERTLIGFEPVQPVRGAGERPDPRQNYAGPPERGA</sequence>
<protein>
    <submittedName>
        <fullName evidence="2">Uncharacterized protein</fullName>
    </submittedName>
</protein>
<gene>
    <name evidence="2" type="ORF">S01H1_75378</name>
</gene>
<evidence type="ECO:0000313" key="2">
    <source>
        <dbReference type="EMBL" id="GAG48987.1"/>
    </source>
</evidence>
<dbReference type="EMBL" id="BARS01050498">
    <property type="protein sequence ID" value="GAG48987.1"/>
    <property type="molecule type" value="Genomic_DNA"/>
</dbReference>
<evidence type="ECO:0000256" key="1">
    <source>
        <dbReference type="SAM" id="MobiDB-lite"/>
    </source>
</evidence>
<name>X0YQ39_9ZZZZ</name>
<accession>X0YQ39</accession>
<comment type="caution">
    <text evidence="2">The sequence shown here is derived from an EMBL/GenBank/DDBJ whole genome shotgun (WGS) entry which is preliminary data.</text>
</comment>
<feature type="non-terminal residue" evidence="2">
    <location>
        <position position="1"/>
    </location>
</feature>
<proteinExistence type="predicted"/>
<reference evidence="2" key="1">
    <citation type="journal article" date="2014" name="Front. Microbiol.">
        <title>High frequency of phylogenetically diverse reductive dehalogenase-homologous genes in deep subseafloor sedimentary metagenomes.</title>
        <authorList>
            <person name="Kawai M."/>
            <person name="Futagami T."/>
            <person name="Toyoda A."/>
            <person name="Takaki Y."/>
            <person name="Nishi S."/>
            <person name="Hori S."/>
            <person name="Arai W."/>
            <person name="Tsubouchi T."/>
            <person name="Morono Y."/>
            <person name="Uchiyama I."/>
            <person name="Ito T."/>
            <person name="Fujiyama A."/>
            <person name="Inagaki F."/>
            <person name="Takami H."/>
        </authorList>
    </citation>
    <scope>NUCLEOTIDE SEQUENCE</scope>
    <source>
        <strain evidence="2">Expedition CK06-06</strain>
    </source>
</reference>